<protein>
    <submittedName>
        <fullName evidence="1">Peptidase</fullName>
    </submittedName>
</protein>
<dbReference type="AlphaFoldDB" id="A0A5E4UK35"/>
<organism evidence="1 2">
    <name type="scientific">Pandoraea morbifera</name>
    <dbReference type="NCBI Taxonomy" id="2508300"/>
    <lineage>
        <taxon>Bacteria</taxon>
        <taxon>Pseudomonadati</taxon>
        <taxon>Pseudomonadota</taxon>
        <taxon>Betaproteobacteria</taxon>
        <taxon>Burkholderiales</taxon>
        <taxon>Burkholderiaceae</taxon>
        <taxon>Pandoraea</taxon>
    </lineage>
</organism>
<dbReference type="InterPro" id="IPR009858">
    <property type="entry name" value="DUF1415"/>
</dbReference>
<dbReference type="Pfam" id="PF07209">
    <property type="entry name" value="DUF1415"/>
    <property type="match status" value="1"/>
</dbReference>
<proteinExistence type="predicted"/>
<dbReference type="EMBL" id="CABPSD010000005">
    <property type="protein sequence ID" value="VVE00252.1"/>
    <property type="molecule type" value="Genomic_DNA"/>
</dbReference>
<name>A0A5E4UK35_9BURK</name>
<accession>A0A5E4UK35</accession>
<reference evidence="1 2" key="1">
    <citation type="submission" date="2019-08" db="EMBL/GenBank/DDBJ databases">
        <authorList>
            <person name="Peeters C."/>
        </authorList>
    </citation>
    <scope>NUCLEOTIDE SEQUENCE [LARGE SCALE GENOMIC DNA]</scope>
    <source>
        <strain evidence="1 2">LMG 31116</strain>
    </source>
</reference>
<evidence type="ECO:0000313" key="2">
    <source>
        <dbReference type="Proteomes" id="UP000368474"/>
    </source>
</evidence>
<dbReference type="RefSeq" id="WP_150566629.1">
    <property type="nucleotide sequence ID" value="NZ_CABPSD010000005.1"/>
</dbReference>
<keyword evidence="2" id="KW-1185">Reference proteome</keyword>
<dbReference type="Proteomes" id="UP000368474">
    <property type="component" value="Unassembled WGS sequence"/>
</dbReference>
<sequence>MPEKNSPAAGSIAQSAQTSDHDAVIAATRHWLTRAVIGLNLCPFAKAVHVKEQIRYVVSDARDMEGTLVDLERELQWLAESEPQAVDTTLLIVPAALRDFHEYNDALFFAQRMLRQLGLEGELQIASFHPDYQFEGTAQDDVENYTNRSPYPILHLLRESSIDRAVEAFPEAETIYARNEALMRKMGVAGYHAWMAQPAADEDGANDNAGEIMDTVDATRDTRGNAGQ</sequence>
<gene>
    <name evidence="1" type="ORF">PMO31116_02067</name>
</gene>
<evidence type="ECO:0000313" key="1">
    <source>
        <dbReference type="EMBL" id="VVE00252.1"/>
    </source>
</evidence>